<name>A0A8X7CPK0_9ARAC</name>
<evidence type="ECO:0000313" key="5">
    <source>
        <dbReference type="EMBL" id="GFY73355.1"/>
    </source>
</evidence>
<dbReference type="PROSITE" id="PS51233">
    <property type="entry name" value="VWFD"/>
    <property type="match status" value="1"/>
</dbReference>
<dbReference type="Pfam" id="PF00094">
    <property type="entry name" value="VWD"/>
    <property type="match status" value="1"/>
</dbReference>
<protein>
    <recommendedName>
        <fullName evidence="4">VWFD domain-containing protein</fullName>
    </recommendedName>
</protein>
<dbReference type="EMBL" id="BMAV01020004">
    <property type="protein sequence ID" value="GFY73355.1"/>
    <property type="molecule type" value="Genomic_DNA"/>
</dbReference>
<dbReference type="GO" id="GO:0005615">
    <property type="term" value="C:extracellular space"/>
    <property type="evidence" value="ECO:0007669"/>
    <property type="project" value="TreeGrafter"/>
</dbReference>
<evidence type="ECO:0000313" key="6">
    <source>
        <dbReference type="Proteomes" id="UP000886998"/>
    </source>
</evidence>
<comment type="caution">
    <text evidence="5">The sequence shown here is derived from an EMBL/GenBank/DDBJ whole genome shotgun (WGS) entry which is preliminary data.</text>
</comment>
<dbReference type="PANTHER" id="PTHR11339">
    <property type="entry name" value="EXTRACELLULAR MATRIX GLYCOPROTEIN RELATED"/>
    <property type="match status" value="1"/>
</dbReference>
<dbReference type="Proteomes" id="UP000886998">
    <property type="component" value="Unassembled WGS sequence"/>
</dbReference>
<evidence type="ECO:0000259" key="4">
    <source>
        <dbReference type="PROSITE" id="PS51233"/>
    </source>
</evidence>
<dbReference type="InterPro" id="IPR014853">
    <property type="entry name" value="VWF/SSPO/ZAN-like_Cys-rich_dom"/>
</dbReference>
<dbReference type="InterPro" id="IPR001846">
    <property type="entry name" value="VWF_type-D"/>
</dbReference>
<evidence type="ECO:0000256" key="3">
    <source>
        <dbReference type="SAM" id="MobiDB-lite"/>
    </source>
</evidence>
<proteinExistence type="predicted"/>
<dbReference type="GO" id="GO:0031012">
    <property type="term" value="C:extracellular matrix"/>
    <property type="evidence" value="ECO:0007669"/>
    <property type="project" value="TreeGrafter"/>
</dbReference>
<dbReference type="AlphaFoldDB" id="A0A8X7CPK0"/>
<evidence type="ECO:0000256" key="2">
    <source>
        <dbReference type="ARBA" id="ARBA00023180"/>
    </source>
</evidence>
<sequence>MKDKTKRIMIMVTLVSNKLIMTLVDNSKLDMSLQIGHEFGGQQQIGHEFGGQQSIDDDEDDHLNLGKQITEKPHHKVQQTYEEAQKRPEGNSLNIQDDRHRQGQENFDVNLPPGKEDGTEEEIDESFELLDEDGREVMNEIGSNTEISINLGEFSNKRKVSSFSGICSTWGFYHYRTFDGGVYTFPSTCWYNLVESAPSSDDFIAISVKSVCEGLQCSRIIGIQHNNIRYLLSYSNGLSRDDEQLSIPIQDENLVVAYVSRYLVAKTQFGYTIWINEENTVLIVAESYLKGQTTGMCGNYDGVFDPLFLSLKGPTPDIFTFTSSWKVEHPHGTCVEEEEQKQPCSSETREKRMESDKANLACAAFYDAQFEKCSKVLDVDVYYLQCQMDCCSKSSAEDCECTSLGEFVLECSRAGVDMGNWDNPGMPKIFTTPFYD</sequence>
<gene>
    <name evidence="5" type="ORF">TNIN_141761</name>
</gene>
<dbReference type="InterPro" id="IPR050780">
    <property type="entry name" value="Mucin_vWF_Thrombospondin_sf"/>
</dbReference>
<evidence type="ECO:0000256" key="1">
    <source>
        <dbReference type="ARBA" id="ARBA00023157"/>
    </source>
</evidence>
<keyword evidence="2" id="KW-0325">Glycoprotein</keyword>
<feature type="domain" description="VWFD" evidence="4">
    <location>
        <begin position="165"/>
        <end position="335"/>
    </location>
</feature>
<feature type="region of interest" description="Disordered" evidence="3">
    <location>
        <begin position="68"/>
        <end position="120"/>
    </location>
</feature>
<reference evidence="5" key="1">
    <citation type="submission" date="2020-08" db="EMBL/GenBank/DDBJ databases">
        <title>Multicomponent nature underlies the extraordinary mechanical properties of spider dragline silk.</title>
        <authorList>
            <person name="Kono N."/>
            <person name="Nakamura H."/>
            <person name="Mori M."/>
            <person name="Yoshida Y."/>
            <person name="Ohtoshi R."/>
            <person name="Malay A.D."/>
            <person name="Moran D.A.P."/>
            <person name="Tomita M."/>
            <person name="Numata K."/>
            <person name="Arakawa K."/>
        </authorList>
    </citation>
    <scope>NUCLEOTIDE SEQUENCE</scope>
</reference>
<dbReference type="Pfam" id="PF08742">
    <property type="entry name" value="C8"/>
    <property type="match status" value="1"/>
</dbReference>
<dbReference type="PANTHER" id="PTHR11339:SF386">
    <property type="entry name" value="HEMOLECTIN, ISOFORM A"/>
    <property type="match status" value="1"/>
</dbReference>
<keyword evidence="6" id="KW-1185">Reference proteome</keyword>
<dbReference type="SMART" id="SM00832">
    <property type="entry name" value="C8"/>
    <property type="match status" value="1"/>
</dbReference>
<keyword evidence="1" id="KW-1015">Disulfide bond</keyword>
<dbReference type="SMART" id="SM00216">
    <property type="entry name" value="VWD"/>
    <property type="match status" value="1"/>
</dbReference>
<organism evidence="5 6">
    <name type="scientific">Trichonephila inaurata madagascariensis</name>
    <dbReference type="NCBI Taxonomy" id="2747483"/>
    <lineage>
        <taxon>Eukaryota</taxon>
        <taxon>Metazoa</taxon>
        <taxon>Ecdysozoa</taxon>
        <taxon>Arthropoda</taxon>
        <taxon>Chelicerata</taxon>
        <taxon>Arachnida</taxon>
        <taxon>Araneae</taxon>
        <taxon>Araneomorphae</taxon>
        <taxon>Entelegynae</taxon>
        <taxon>Araneoidea</taxon>
        <taxon>Nephilidae</taxon>
        <taxon>Trichonephila</taxon>
        <taxon>Trichonephila inaurata</taxon>
    </lineage>
</organism>
<accession>A0A8X7CPK0</accession>
<dbReference type="OrthoDB" id="160294at2759"/>